<proteinExistence type="predicted"/>
<dbReference type="OrthoDB" id="41442at10239"/>
<gene>
    <name evidence="1" type="primary">363</name>
</gene>
<reference evidence="1 2" key="1">
    <citation type="journal article" date="2011" name="Microbiology">
        <title>The Pseudomonas aeruginosa generalized transducing phage phiPA3 is a new member of the phiKZ-like group of 'jumbo' phages, and infects model laboratory strains and clinical isolates from cystic fibrosis patients.</title>
        <authorList>
            <person name="Monson R."/>
            <person name="Foulds I."/>
            <person name="Foweraker J."/>
            <person name="Welch M."/>
            <person name="Salmond G.P."/>
        </authorList>
    </citation>
    <scope>NUCLEOTIDE SEQUENCE [LARGE SCALE GENOMIC DNA]</scope>
</reference>
<sequence length="111" mass="12891">MHIWRDTLFYVPSTLFPISSNPRFPVYQWMPLNRRWSAVLRNIDHPHQSGQDTICAGKDNIIYVVINYLGGSLPARLIKVRLEDPMDAHAEPVTDLKVEFATPYMPTFEVY</sequence>
<dbReference type="KEGG" id="vg:26643891"/>
<dbReference type="RefSeq" id="YP_009217442.1">
    <property type="nucleotide sequence ID" value="NC_028999.1"/>
</dbReference>
<evidence type="ECO:0000313" key="2">
    <source>
        <dbReference type="Proteomes" id="UP000008388"/>
    </source>
</evidence>
<dbReference type="Proteomes" id="UP000008388">
    <property type="component" value="Segment"/>
</dbReference>
<protein>
    <submittedName>
        <fullName evidence="1">Virion structural protein</fullName>
    </submittedName>
</protein>
<keyword evidence="2" id="KW-1185">Reference proteome</keyword>
<organism evidence="1 2">
    <name type="scientific">Pseudomonas phage PhiPA3</name>
    <name type="common">Pseudomonas aeruginosa phage PhiPA3</name>
    <dbReference type="NCBI Taxonomy" id="998086"/>
    <lineage>
        <taxon>Viruses</taxon>
        <taxon>Duplodnaviria</taxon>
        <taxon>Heunggongvirae</taxon>
        <taxon>Uroviricota</taxon>
        <taxon>Caudoviricetes</taxon>
        <taxon>Chimalliviridae</taxon>
        <taxon>Miltoncavirus</taxon>
        <taxon>Miltoncavirus PhiPA3</taxon>
    </lineage>
</organism>
<organismHost>
    <name type="scientific">Pseudomonas aeruginosa</name>
    <dbReference type="NCBI Taxonomy" id="287"/>
</organismHost>
<accession>F8SJJ5</accession>
<name>F8SJJ5_BPPA3</name>
<dbReference type="EMBL" id="HQ630627">
    <property type="protein sequence ID" value="AEH03786.1"/>
    <property type="molecule type" value="Genomic_DNA"/>
</dbReference>
<evidence type="ECO:0000313" key="1">
    <source>
        <dbReference type="EMBL" id="AEH03786.1"/>
    </source>
</evidence>
<dbReference type="GeneID" id="26643891"/>